<proteinExistence type="predicted"/>
<reference evidence="3 4" key="1">
    <citation type="submission" date="2024-06" db="EMBL/GenBank/DDBJ databases">
        <authorList>
            <person name="Li F."/>
        </authorList>
    </citation>
    <scope>NUCLEOTIDE SEQUENCE [LARGE SCALE GENOMIC DNA]</scope>
    <source>
        <strain evidence="3 4">GXAS 311</strain>
    </source>
</reference>
<gene>
    <name evidence="3" type="ORF">ABVT43_11050</name>
</gene>
<name>A0ABV2BUQ6_9GAMM</name>
<dbReference type="PIRSF" id="PIRSF003180">
    <property type="entry name" value="DiGMPpdiest_YuxH"/>
    <property type="match status" value="1"/>
</dbReference>
<feature type="domain" description="EAL" evidence="1">
    <location>
        <begin position="1"/>
        <end position="216"/>
    </location>
</feature>
<sequence>MEEIKQDVLFAKQPIYDINQNLYGYEILFRDKSTNFADIRDGNTATMQLLTNYCSGIFEYINQPYVKIFINMTRELILSEVFIPLPPERMVIEILEDSVIDDELLTRIDELRKQGYIFAIDDFHNQIEELEPLLPVMDIIKVDIMEFTDQAKLDSILKKIKSLMPPQNRPIFLAEKVETQTELNFCKESGFELFQGYYLSRPEMVFGKRIESNSQNAFRLLSALQDEGVSIEQVRELVSVDVKLSYQLLKIVNSPLCGLPKKIDSIHDAIVFLGLKVVKQWAMILTISSHNQCSQELLRVLLERAKLCELLAQKETGINSETGFTVGLFSGIDLVLQADKAWLLNQIDLSNETIQAILDFSGELGRILKIAMHIEKAELSLLDDLSIDEKLYATNASIEAIHWVSDILNVTK</sequence>
<comment type="caution">
    <text evidence="3">The sequence shown here is derived from an EMBL/GenBank/DDBJ whole genome shotgun (WGS) entry which is preliminary data.</text>
</comment>
<dbReference type="Pfam" id="PF08668">
    <property type="entry name" value="HDOD"/>
    <property type="match status" value="1"/>
</dbReference>
<dbReference type="InterPro" id="IPR001633">
    <property type="entry name" value="EAL_dom"/>
</dbReference>
<dbReference type="PROSITE" id="PS50883">
    <property type="entry name" value="EAL"/>
    <property type="match status" value="1"/>
</dbReference>
<evidence type="ECO:0000313" key="3">
    <source>
        <dbReference type="EMBL" id="MET1255663.1"/>
    </source>
</evidence>
<keyword evidence="4" id="KW-1185">Reference proteome</keyword>
<dbReference type="InterPro" id="IPR014408">
    <property type="entry name" value="dGMP_Pdiesterase_EAL/HD-GYP"/>
</dbReference>
<dbReference type="InterPro" id="IPR013976">
    <property type="entry name" value="HDOD"/>
</dbReference>
<accession>A0ABV2BUQ6</accession>
<protein>
    <submittedName>
        <fullName evidence="3">HDOD domain-containing protein</fullName>
    </submittedName>
</protein>
<dbReference type="Gene3D" id="3.20.20.450">
    <property type="entry name" value="EAL domain"/>
    <property type="match status" value="1"/>
</dbReference>
<evidence type="ECO:0000259" key="1">
    <source>
        <dbReference type="PROSITE" id="PS50883"/>
    </source>
</evidence>
<dbReference type="PANTHER" id="PTHR33525:SF4">
    <property type="entry name" value="CYCLIC DI-GMP PHOSPHODIESTERASE CDGJ"/>
    <property type="match status" value="1"/>
</dbReference>
<dbReference type="EMBL" id="JBEVCJ010000012">
    <property type="protein sequence ID" value="MET1255663.1"/>
    <property type="molecule type" value="Genomic_DNA"/>
</dbReference>
<dbReference type="InterPro" id="IPR035919">
    <property type="entry name" value="EAL_sf"/>
</dbReference>
<dbReference type="SUPFAM" id="SSF109604">
    <property type="entry name" value="HD-domain/PDEase-like"/>
    <property type="match status" value="1"/>
</dbReference>
<evidence type="ECO:0000313" key="4">
    <source>
        <dbReference type="Proteomes" id="UP001548189"/>
    </source>
</evidence>
<dbReference type="SUPFAM" id="SSF141868">
    <property type="entry name" value="EAL domain-like"/>
    <property type="match status" value="1"/>
</dbReference>
<feature type="domain" description="HDOD" evidence="2">
    <location>
        <begin position="210"/>
        <end position="395"/>
    </location>
</feature>
<dbReference type="Gene3D" id="1.10.3210.10">
    <property type="entry name" value="Hypothetical protein af1432"/>
    <property type="match status" value="1"/>
</dbReference>
<dbReference type="Pfam" id="PF00563">
    <property type="entry name" value="EAL"/>
    <property type="match status" value="1"/>
</dbReference>
<dbReference type="Proteomes" id="UP001548189">
    <property type="component" value="Unassembled WGS sequence"/>
</dbReference>
<dbReference type="PANTHER" id="PTHR33525">
    <property type="match status" value="1"/>
</dbReference>
<dbReference type="SMART" id="SM00052">
    <property type="entry name" value="EAL"/>
    <property type="match status" value="1"/>
</dbReference>
<organism evidence="3 4">
    <name type="scientific">Aliikangiella maris</name>
    <dbReference type="NCBI Taxonomy" id="3162458"/>
    <lineage>
        <taxon>Bacteria</taxon>
        <taxon>Pseudomonadati</taxon>
        <taxon>Pseudomonadota</taxon>
        <taxon>Gammaproteobacteria</taxon>
        <taxon>Oceanospirillales</taxon>
        <taxon>Pleioneaceae</taxon>
        <taxon>Aliikangiella</taxon>
    </lineage>
</organism>
<dbReference type="RefSeq" id="WP_353896247.1">
    <property type="nucleotide sequence ID" value="NZ_JBEVCJ010000012.1"/>
</dbReference>
<dbReference type="InterPro" id="IPR052340">
    <property type="entry name" value="RNase_Y/CdgJ"/>
</dbReference>
<dbReference type="PROSITE" id="PS51833">
    <property type="entry name" value="HDOD"/>
    <property type="match status" value="1"/>
</dbReference>
<evidence type="ECO:0000259" key="2">
    <source>
        <dbReference type="PROSITE" id="PS51833"/>
    </source>
</evidence>